<dbReference type="Proteomes" id="UP000587586">
    <property type="component" value="Unassembled WGS sequence"/>
</dbReference>
<sequence length="347" mass="40326">MSSRRAYKRFFLSALAILSLLALVVGSFNYFIDPMWCFKHAHRLNSVQIEINDRQQKSNYFKFRGGTYDTLMIGNSRVRMIGHQEFGPRTFNYALSGMIAKEYLPYIRYAKKLNGQDFRQLVLGLSFEAANAKIPYYSGEPPSYYIESVEDPYYLPSMLFNGGVFKRAVGNVRHSLRHDLTMYFDRDNVQRVNRNRVHFDEQLKVDLNNKFMHEGFQYLGEYRSILESIRKENPATKILVFTPPVSKQLFCSMVQRGQLPDYEKWLRDVVEVFGEVQHFDYLNSVTLDPRRYFLDGQHMYPETGTLVAHKILGIPDPALPQDFGILVTKSNLDATLKTIEATAQLCR</sequence>
<dbReference type="EMBL" id="BLXZ01000002">
    <property type="protein sequence ID" value="GFO67378.1"/>
    <property type="molecule type" value="Genomic_DNA"/>
</dbReference>
<evidence type="ECO:0000313" key="1">
    <source>
        <dbReference type="EMBL" id="GFO67378.1"/>
    </source>
</evidence>
<gene>
    <name evidence="1" type="ORF">GMLC_09570</name>
</gene>
<name>A0A6V8N4A6_9BACT</name>
<dbReference type="Gene3D" id="3.40.50.1110">
    <property type="entry name" value="SGNH hydrolase"/>
    <property type="match status" value="1"/>
</dbReference>
<evidence type="ECO:0000313" key="2">
    <source>
        <dbReference type="Proteomes" id="UP000587586"/>
    </source>
</evidence>
<dbReference type="SUPFAM" id="SSF52266">
    <property type="entry name" value="SGNH hydrolase"/>
    <property type="match status" value="1"/>
</dbReference>
<dbReference type="AlphaFoldDB" id="A0A6V8N4A6"/>
<dbReference type="RefSeq" id="WP_183359930.1">
    <property type="nucleotide sequence ID" value="NZ_BLXZ01000002.1"/>
</dbReference>
<dbReference type="InterPro" id="IPR036514">
    <property type="entry name" value="SGNH_hydro_sf"/>
</dbReference>
<comment type="caution">
    <text evidence="1">The sequence shown here is derived from an EMBL/GenBank/DDBJ whole genome shotgun (WGS) entry which is preliminary data.</text>
</comment>
<dbReference type="GO" id="GO:0016788">
    <property type="term" value="F:hydrolase activity, acting on ester bonds"/>
    <property type="evidence" value="ECO:0007669"/>
    <property type="project" value="UniProtKB-ARBA"/>
</dbReference>
<proteinExistence type="predicted"/>
<keyword evidence="2" id="KW-1185">Reference proteome</keyword>
<reference evidence="2" key="1">
    <citation type="submission" date="2020-06" db="EMBL/GenBank/DDBJ databases">
        <title>Draft genomic sequecing of Geomonas sp. Red745.</title>
        <authorList>
            <person name="Itoh H."/>
            <person name="Xu Z.X."/>
            <person name="Ushijima N."/>
            <person name="Masuda Y."/>
            <person name="Shiratori Y."/>
            <person name="Senoo K."/>
        </authorList>
    </citation>
    <scope>NUCLEOTIDE SEQUENCE [LARGE SCALE GENOMIC DNA]</scope>
    <source>
        <strain evidence="2">Red745</strain>
    </source>
</reference>
<organism evidence="1 2">
    <name type="scientific">Geomonas limicola</name>
    <dbReference type="NCBI Taxonomy" id="2740186"/>
    <lineage>
        <taxon>Bacteria</taxon>
        <taxon>Pseudomonadati</taxon>
        <taxon>Thermodesulfobacteriota</taxon>
        <taxon>Desulfuromonadia</taxon>
        <taxon>Geobacterales</taxon>
        <taxon>Geobacteraceae</taxon>
        <taxon>Geomonas</taxon>
    </lineage>
</organism>
<protein>
    <submittedName>
        <fullName evidence="1">Uncharacterized protein</fullName>
    </submittedName>
</protein>
<accession>A0A6V8N4A6</accession>